<reference evidence="6" key="1">
    <citation type="submission" date="2020-10" db="EMBL/GenBank/DDBJ databases">
        <authorList>
            <person name="Gilroy R."/>
        </authorList>
    </citation>
    <scope>NUCLEOTIDE SEQUENCE</scope>
    <source>
        <strain evidence="6">ChiHcec3-11533</strain>
    </source>
</reference>
<dbReference type="SUPFAM" id="SSF52402">
    <property type="entry name" value="Adenine nucleotide alpha hydrolases-like"/>
    <property type="match status" value="1"/>
</dbReference>
<dbReference type="CDD" id="cd01991">
    <property type="entry name" value="Asn_synthase_B_C"/>
    <property type="match status" value="1"/>
</dbReference>
<dbReference type="GO" id="GO:0005829">
    <property type="term" value="C:cytosol"/>
    <property type="evidence" value="ECO:0007669"/>
    <property type="project" value="TreeGrafter"/>
</dbReference>
<dbReference type="Gene3D" id="3.40.50.620">
    <property type="entry name" value="HUPs"/>
    <property type="match status" value="1"/>
</dbReference>
<dbReference type="GO" id="GO:0004066">
    <property type="term" value="F:asparagine synthase (glutamine-hydrolyzing) activity"/>
    <property type="evidence" value="ECO:0007669"/>
    <property type="project" value="UniProtKB-EC"/>
</dbReference>
<dbReference type="EC" id="6.3.5.4" evidence="2"/>
<keyword evidence="3" id="KW-0028">Amino-acid biosynthesis</keyword>
<organism evidence="6 7">
    <name type="scientific">Candidatus Pullichristensenella excrementigallinarum</name>
    <dbReference type="NCBI Taxonomy" id="2840907"/>
    <lineage>
        <taxon>Bacteria</taxon>
        <taxon>Bacillati</taxon>
        <taxon>Bacillota</taxon>
        <taxon>Clostridia</taxon>
        <taxon>Candidatus Pullichristensenella</taxon>
    </lineage>
</organism>
<evidence type="ECO:0000259" key="5">
    <source>
        <dbReference type="Pfam" id="PF00733"/>
    </source>
</evidence>
<evidence type="ECO:0000256" key="1">
    <source>
        <dbReference type="ARBA" id="ARBA00005187"/>
    </source>
</evidence>
<protein>
    <recommendedName>
        <fullName evidence="2">asparagine synthase (glutamine-hydrolyzing)</fullName>
        <ecNumber evidence="2">6.3.5.4</ecNumber>
    </recommendedName>
</protein>
<comment type="catalytic activity">
    <reaction evidence="4">
        <text>L-aspartate + L-glutamine + ATP + H2O = L-asparagine + L-glutamate + AMP + diphosphate + H(+)</text>
        <dbReference type="Rhea" id="RHEA:12228"/>
        <dbReference type="ChEBI" id="CHEBI:15377"/>
        <dbReference type="ChEBI" id="CHEBI:15378"/>
        <dbReference type="ChEBI" id="CHEBI:29985"/>
        <dbReference type="ChEBI" id="CHEBI:29991"/>
        <dbReference type="ChEBI" id="CHEBI:30616"/>
        <dbReference type="ChEBI" id="CHEBI:33019"/>
        <dbReference type="ChEBI" id="CHEBI:58048"/>
        <dbReference type="ChEBI" id="CHEBI:58359"/>
        <dbReference type="ChEBI" id="CHEBI:456215"/>
        <dbReference type="EC" id="6.3.5.4"/>
    </reaction>
</comment>
<dbReference type="GO" id="GO:0006529">
    <property type="term" value="P:asparagine biosynthetic process"/>
    <property type="evidence" value="ECO:0007669"/>
    <property type="project" value="UniProtKB-KW"/>
</dbReference>
<evidence type="ECO:0000313" key="7">
    <source>
        <dbReference type="Proteomes" id="UP000824072"/>
    </source>
</evidence>
<gene>
    <name evidence="6" type="ORF">IAB02_07755</name>
</gene>
<keyword evidence="3" id="KW-0061">Asparagine biosynthesis</keyword>
<name>A0A9D1ICI4_9FIRM</name>
<dbReference type="InterPro" id="IPR001962">
    <property type="entry name" value="Asn_synthase"/>
</dbReference>
<dbReference type="Pfam" id="PF00733">
    <property type="entry name" value="Asn_synthase"/>
    <property type="match status" value="1"/>
</dbReference>
<dbReference type="PANTHER" id="PTHR43284:SF1">
    <property type="entry name" value="ASPARAGINE SYNTHETASE"/>
    <property type="match status" value="1"/>
</dbReference>
<sequence>QQTAFQPSRDAPYIEMAAEALGTNHRQIMLSQQELADNLEAAVDARGFPGMADVDSSMLLFARQIAPHARAALSGECADEVFGGYPWFRDASFMHEDQFPWSGSMALREGILRREVACELKPAEFVRDTLRSAVNAVEHLPGEAAEEKCLRTMQVLCFQFFMANLQERARQMCLDANLEVLTPFCDDRLVLYVYNVPWKMKFMGGREKGLLREAVKDLLPEALAQRKKSPYPKTCNPVYAQIVRRMTMRMLEDSGSPILKLVDEGALRALLESDLAPTKTPWYGQLMAGPQMLAYLLQINQWLKARKVEIIL</sequence>
<evidence type="ECO:0000256" key="3">
    <source>
        <dbReference type="ARBA" id="ARBA00022888"/>
    </source>
</evidence>
<proteinExistence type="predicted"/>
<reference evidence="6" key="2">
    <citation type="journal article" date="2021" name="PeerJ">
        <title>Extensive microbial diversity within the chicken gut microbiome revealed by metagenomics and culture.</title>
        <authorList>
            <person name="Gilroy R."/>
            <person name="Ravi A."/>
            <person name="Getino M."/>
            <person name="Pursley I."/>
            <person name="Horton D.L."/>
            <person name="Alikhan N.F."/>
            <person name="Baker D."/>
            <person name="Gharbi K."/>
            <person name="Hall N."/>
            <person name="Watson M."/>
            <person name="Adriaenssens E.M."/>
            <person name="Foster-Nyarko E."/>
            <person name="Jarju S."/>
            <person name="Secka A."/>
            <person name="Antonio M."/>
            <person name="Oren A."/>
            <person name="Chaudhuri R.R."/>
            <person name="La Ragione R."/>
            <person name="Hildebrand F."/>
            <person name="Pallen M.J."/>
        </authorList>
    </citation>
    <scope>NUCLEOTIDE SEQUENCE</scope>
    <source>
        <strain evidence="6">ChiHcec3-11533</strain>
    </source>
</reference>
<feature type="non-terminal residue" evidence="6">
    <location>
        <position position="1"/>
    </location>
</feature>
<evidence type="ECO:0000313" key="6">
    <source>
        <dbReference type="EMBL" id="HIU34440.1"/>
    </source>
</evidence>
<comment type="caution">
    <text evidence="6">The sequence shown here is derived from an EMBL/GenBank/DDBJ whole genome shotgun (WGS) entry which is preliminary data.</text>
</comment>
<comment type="pathway">
    <text evidence="1">Amino-acid biosynthesis; L-asparagine biosynthesis; L-asparagine from L-aspartate (L-Gln route): step 1/1.</text>
</comment>
<dbReference type="InterPro" id="IPR051786">
    <property type="entry name" value="ASN_synthetase/amidase"/>
</dbReference>
<feature type="domain" description="Asparagine synthetase" evidence="5">
    <location>
        <begin position="4"/>
        <end position="303"/>
    </location>
</feature>
<accession>A0A9D1ICI4</accession>
<evidence type="ECO:0000256" key="4">
    <source>
        <dbReference type="ARBA" id="ARBA00048741"/>
    </source>
</evidence>
<dbReference type="AlphaFoldDB" id="A0A9D1ICI4"/>
<dbReference type="EMBL" id="DVMU01000177">
    <property type="protein sequence ID" value="HIU34440.1"/>
    <property type="molecule type" value="Genomic_DNA"/>
</dbReference>
<dbReference type="PANTHER" id="PTHR43284">
    <property type="entry name" value="ASPARAGINE SYNTHETASE (GLUTAMINE-HYDROLYZING)"/>
    <property type="match status" value="1"/>
</dbReference>
<dbReference type="Proteomes" id="UP000824072">
    <property type="component" value="Unassembled WGS sequence"/>
</dbReference>
<evidence type="ECO:0000256" key="2">
    <source>
        <dbReference type="ARBA" id="ARBA00012737"/>
    </source>
</evidence>
<dbReference type="InterPro" id="IPR014729">
    <property type="entry name" value="Rossmann-like_a/b/a_fold"/>
</dbReference>